<dbReference type="AlphaFoldDB" id="W2PCD9"/>
<sequence length="89" mass="10255">MLQQIKLRVDTLCDRDVDLENYVTARLEAQRSSRAFSEISGKLDGQQKYAEGLERDVIMLELKLKVLEACCSTERRIDDFVSQTSRSQL</sequence>
<name>W2PCD9_PHYN3</name>
<dbReference type="VEuPathDB" id="FungiDB:PPTG_24797"/>
<gene>
    <name evidence="1" type="ORF">PPTG_24797</name>
</gene>
<reference evidence="2" key="1">
    <citation type="submission" date="2011-12" db="EMBL/GenBank/DDBJ databases">
        <authorList>
            <consortium name="The Broad Institute Genome Sequencing Platform"/>
            <person name="Russ C."/>
            <person name="Tyler B."/>
            <person name="Panabieres F."/>
            <person name="Shan W."/>
            <person name="Tripathy S."/>
            <person name="Grunwald N."/>
            <person name="Machado M."/>
            <person name="Young S.K."/>
            <person name="Zeng Q."/>
            <person name="Gargeya S."/>
            <person name="Fitzgerald M."/>
            <person name="Haas B."/>
            <person name="Abouelleil A."/>
            <person name="Alvarado L."/>
            <person name="Arachchi H.M."/>
            <person name="Berlin A."/>
            <person name="Chapman S.B."/>
            <person name="Gearin G."/>
            <person name="Goldberg J."/>
            <person name="Griggs A."/>
            <person name="Gujja S."/>
            <person name="Hansen M."/>
            <person name="Heiman D."/>
            <person name="Howarth C."/>
            <person name="Larimer J."/>
            <person name="Lui A."/>
            <person name="MacDonald P.J.P."/>
            <person name="McCowen C."/>
            <person name="Montmayeur A."/>
            <person name="Murphy C."/>
            <person name="Neiman D."/>
            <person name="Pearson M."/>
            <person name="Priest M."/>
            <person name="Roberts A."/>
            <person name="Saif S."/>
            <person name="Shea T."/>
            <person name="Sisk P."/>
            <person name="Stolte C."/>
            <person name="Sykes S."/>
            <person name="Wortman J."/>
            <person name="Nusbaum C."/>
            <person name="Birren B."/>
        </authorList>
    </citation>
    <scope>NUCLEOTIDE SEQUENCE [LARGE SCALE GENOMIC DNA]</scope>
    <source>
        <strain evidence="2">INRA-310</strain>
    </source>
</reference>
<organism evidence="1 2">
    <name type="scientific">Phytophthora nicotianae (strain INRA-310)</name>
    <name type="common">Phytophthora parasitica</name>
    <dbReference type="NCBI Taxonomy" id="761204"/>
    <lineage>
        <taxon>Eukaryota</taxon>
        <taxon>Sar</taxon>
        <taxon>Stramenopiles</taxon>
        <taxon>Oomycota</taxon>
        <taxon>Peronosporomycetes</taxon>
        <taxon>Peronosporales</taxon>
        <taxon>Peronosporaceae</taxon>
        <taxon>Phytophthora</taxon>
    </lineage>
</organism>
<dbReference type="GeneID" id="20193396"/>
<protein>
    <submittedName>
        <fullName evidence="1">Uncharacterized protein</fullName>
    </submittedName>
</protein>
<reference evidence="1 2" key="2">
    <citation type="submission" date="2013-11" db="EMBL/GenBank/DDBJ databases">
        <title>The Genome Sequence of Phytophthora parasitica INRA-310.</title>
        <authorList>
            <consortium name="The Broad Institute Genomics Platform"/>
            <person name="Russ C."/>
            <person name="Tyler B."/>
            <person name="Panabieres F."/>
            <person name="Shan W."/>
            <person name="Tripathy S."/>
            <person name="Grunwald N."/>
            <person name="Machado M."/>
            <person name="Johnson C.S."/>
            <person name="Arredondo F."/>
            <person name="Hong C."/>
            <person name="Coffey M."/>
            <person name="Young S.K."/>
            <person name="Zeng Q."/>
            <person name="Gargeya S."/>
            <person name="Fitzgerald M."/>
            <person name="Abouelleil A."/>
            <person name="Alvarado L."/>
            <person name="Chapman S.B."/>
            <person name="Gainer-Dewar J."/>
            <person name="Goldberg J."/>
            <person name="Griggs A."/>
            <person name="Gujja S."/>
            <person name="Hansen M."/>
            <person name="Howarth C."/>
            <person name="Imamovic A."/>
            <person name="Ireland A."/>
            <person name="Larimer J."/>
            <person name="McCowan C."/>
            <person name="Murphy C."/>
            <person name="Pearson M."/>
            <person name="Poon T.W."/>
            <person name="Priest M."/>
            <person name="Roberts A."/>
            <person name="Saif S."/>
            <person name="Shea T."/>
            <person name="Sykes S."/>
            <person name="Wortman J."/>
            <person name="Nusbaum C."/>
            <person name="Birren B."/>
        </authorList>
    </citation>
    <scope>NUCLEOTIDE SEQUENCE [LARGE SCALE GENOMIC DNA]</scope>
    <source>
        <strain evidence="1 2">INRA-310</strain>
    </source>
</reference>
<dbReference type="RefSeq" id="XP_008916823.1">
    <property type="nucleotide sequence ID" value="XM_008918575.1"/>
</dbReference>
<accession>W2PCD9</accession>
<evidence type="ECO:0000313" key="2">
    <source>
        <dbReference type="Proteomes" id="UP000018817"/>
    </source>
</evidence>
<dbReference type="Proteomes" id="UP000018817">
    <property type="component" value="Unassembled WGS sequence"/>
</dbReference>
<dbReference type="EMBL" id="KI669794">
    <property type="protein sequence ID" value="ETM97878.1"/>
    <property type="molecule type" value="Genomic_DNA"/>
</dbReference>
<evidence type="ECO:0000313" key="1">
    <source>
        <dbReference type="EMBL" id="ETM97878.1"/>
    </source>
</evidence>
<proteinExistence type="predicted"/>